<dbReference type="InterPro" id="IPR007621">
    <property type="entry name" value="TPM_dom"/>
</dbReference>
<keyword evidence="2" id="KW-0472">Membrane</keyword>
<dbReference type="Gene3D" id="3.10.310.50">
    <property type="match status" value="1"/>
</dbReference>
<gene>
    <name evidence="5" type="ORF">SAMN04487861_10139</name>
</gene>
<evidence type="ECO:0000256" key="1">
    <source>
        <dbReference type="SAM" id="MobiDB-lite"/>
    </source>
</evidence>
<dbReference type="OrthoDB" id="9806054at2"/>
<keyword evidence="2" id="KW-0812">Transmembrane</keyword>
<feature type="compositionally biased region" description="Gly residues" evidence="1">
    <location>
        <begin position="257"/>
        <end position="266"/>
    </location>
</feature>
<proteinExistence type="predicted"/>
<evidence type="ECO:0000313" key="6">
    <source>
        <dbReference type="Proteomes" id="UP000183639"/>
    </source>
</evidence>
<evidence type="ECO:0000313" key="5">
    <source>
        <dbReference type="EMBL" id="SFH62701.1"/>
    </source>
</evidence>
<dbReference type="EMBL" id="FOQK01000001">
    <property type="protein sequence ID" value="SFH62701.1"/>
    <property type="molecule type" value="Genomic_DNA"/>
</dbReference>
<keyword evidence="3" id="KW-0732">Signal</keyword>
<dbReference type="PANTHER" id="PTHR30373">
    <property type="entry name" value="UPF0603 PROTEIN YGCG"/>
    <property type="match status" value="1"/>
</dbReference>
<evidence type="ECO:0000256" key="2">
    <source>
        <dbReference type="SAM" id="Phobius"/>
    </source>
</evidence>
<feature type="domain" description="TPM" evidence="4">
    <location>
        <begin position="42"/>
        <end position="161"/>
    </location>
</feature>
<feature type="signal peptide" evidence="3">
    <location>
        <begin position="1"/>
        <end position="24"/>
    </location>
</feature>
<sequence>MRKKIFMMLSVLVLTVLLPATVLAAASNLTVPQHAGSPVSSVVDQAKLLSDKQRQQLSAQIEQVERNHGVRIAVVTLQSLQGKEPGQAADAILDRDYADGAHGSMVLLLAMDTRDWYVSTDNSMRKRITDDGGFAYLSDAFLPSLKDGDYAGAFRQYVATADAMLDYYEEQGEPYDPASEFSLLAFIVAVVLAGLAAIGVWQILLCQLNNVTRAVAADSYLQRDSVALTEQSDTYLYTDVTRTPKAKSSSGSSSSGGSHGGGGGKF</sequence>
<dbReference type="PANTHER" id="PTHR30373:SF2">
    <property type="entry name" value="UPF0603 PROTEIN YGCG"/>
    <property type="match status" value="1"/>
</dbReference>
<keyword evidence="2" id="KW-1133">Transmembrane helix</keyword>
<name>A0A1I3BLQ3_SELRU</name>
<dbReference type="AlphaFoldDB" id="A0A1I3BLQ3"/>
<dbReference type="Proteomes" id="UP000183639">
    <property type="component" value="Unassembled WGS sequence"/>
</dbReference>
<dbReference type="RefSeq" id="WP_082336079.1">
    <property type="nucleotide sequence ID" value="NZ_FOQK01000001.1"/>
</dbReference>
<reference evidence="5 6" key="1">
    <citation type="submission" date="2016-10" db="EMBL/GenBank/DDBJ databases">
        <authorList>
            <person name="de Groot N.N."/>
        </authorList>
    </citation>
    <scope>NUCLEOTIDE SEQUENCE [LARGE SCALE GENOMIC DNA]</scope>
    <source>
        <strain evidence="5 6">Z108</strain>
    </source>
</reference>
<accession>A0A1I3BLQ3</accession>
<evidence type="ECO:0000256" key="3">
    <source>
        <dbReference type="SAM" id="SignalP"/>
    </source>
</evidence>
<feature type="transmembrane region" description="Helical" evidence="2">
    <location>
        <begin position="181"/>
        <end position="204"/>
    </location>
</feature>
<organism evidence="5 6">
    <name type="scientific">Selenomonas ruminantium</name>
    <dbReference type="NCBI Taxonomy" id="971"/>
    <lineage>
        <taxon>Bacteria</taxon>
        <taxon>Bacillati</taxon>
        <taxon>Bacillota</taxon>
        <taxon>Negativicutes</taxon>
        <taxon>Selenomonadales</taxon>
        <taxon>Selenomonadaceae</taxon>
        <taxon>Selenomonas</taxon>
    </lineage>
</organism>
<dbReference type="Pfam" id="PF04536">
    <property type="entry name" value="TPM_phosphatase"/>
    <property type="match status" value="1"/>
</dbReference>
<evidence type="ECO:0000259" key="4">
    <source>
        <dbReference type="Pfam" id="PF04536"/>
    </source>
</evidence>
<protein>
    <recommendedName>
        <fullName evidence="4">TPM domain-containing protein</fullName>
    </recommendedName>
</protein>
<feature type="chain" id="PRO_5038479838" description="TPM domain-containing protein" evidence="3">
    <location>
        <begin position="25"/>
        <end position="266"/>
    </location>
</feature>
<feature type="region of interest" description="Disordered" evidence="1">
    <location>
        <begin position="242"/>
        <end position="266"/>
    </location>
</feature>